<evidence type="ECO:0008006" key="5">
    <source>
        <dbReference type="Google" id="ProtNLM"/>
    </source>
</evidence>
<dbReference type="Proteomes" id="UP000214355">
    <property type="component" value="Chromosome I"/>
</dbReference>
<protein>
    <recommendedName>
        <fullName evidence="5">Lipoprotein</fullName>
    </recommendedName>
</protein>
<feature type="region of interest" description="Disordered" evidence="1">
    <location>
        <begin position="226"/>
        <end position="279"/>
    </location>
</feature>
<feature type="compositionally biased region" description="Polar residues" evidence="1">
    <location>
        <begin position="226"/>
        <end position="241"/>
    </location>
</feature>
<proteinExistence type="predicted"/>
<dbReference type="GeneID" id="65345472"/>
<sequence>MSRKYLGVLAVVALLLSGCGQSTPEPQPKPAPTQTTKQAEKEPESTLSETTLKRALKAEDFVSEVVDGRLKIDAATIHLELPADFAAQKSKIPGRIGYWANEGKSQAGILSVVGTSGVAPDPQQYAEYLNSSPSLEGMNVEYLDDVLFGQTNVHHFRINGASQLTEIFGFDLDGISYEYTIKADDQAGIDGLREYVLATVVTPTEQRNTNGAAVNENLTNTQPLQYSQQPQATQSDQVQNIPDSSVDDTPDSTVVPAQPAPSEQSDGNGQDGENENQEQ</sequence>
<name>A0A1H2LPM7_9ACTO</name>
<keyword evidence="4" id="KW-1185">Reference proteome</keyword>
<evidence type="ECO:0000256" key="2">
    <source>
        <dbReference type="SAM" id="SignalP"/>
    </source>
</evidence>
<keyword evidence="2" id="KW-0732">Signal</keyword>
<dbReference type="OrthoDB" id="4113332at2"/>
<reference evidence="4" key="1">
    <citation type="submission" date="2016-10" db="EMBL/GenBank/DDBJ databases">
        <authorList>
            <person name="Varghese N."/>
            <person name="Submissions S."/>
        </authorList>
    </citation>
    <scope>NUCLEOTIDE SEQUENCE [LARGE SCALE GENOMIC DNA]</scope>
    <source>
        <strain evidence="4">DSM 10002</strain>
    </source>
</reference>
<evidence type="ECO:0000313" key="3">
    <source>
        <dbReference type="EMBL" id="SDU82551.1"/>
    </source>
</evidence>
<evidence type="ECO:0000313" key="4">
    <source>
        <dbReference type="Proteomes" id="UP000214355"/>
    </source>
</evidence>
<feature type="signal peptide" evidence="2">
    <location>
        <begin position="1"/>
        <end position="24"/>
    </location>
</feature>
<evidence type="ECO:0000256" key="1">
    <source>
        <dbReference type="SAM" id="MobiDB-lite"/>
    </source>
</evidence>
<feature type="chain" id="PRO_5009279552" description="Lipoprotein" evidence="2">
    <location>
        <begin position="25"/>
        <end position="279"/>
    </location>
</feature>
<gene>
    <name evidence="3" type="ORF">SAMN04489737_1755</name>
</gene>
<dbReference type="EMBL" id="LT629804">
    <property type="protein sequence ID" value="SDU82551.1"/>
    <property type="molecule type" value="Genomic_DNA"/>
</dbReference>
<dbReference type="STRING" id="131112.SAMN04489737_1755"/>
<organism evidence="3 4">
    <name type="scientific">Arcanobacterium phocae</name>
    <dbReference type="NCBI Taxonomy" id="131112"/>
    <lineage>
        <taxon>Bacteria</taxon>
        <taxon>Bacillati</taxon>
        <taxon>Actinomycetota</taxon>
        <taxon>Actinomycetes</taxon>
        <taxon>Actinomycetales</taxon>
        <taxon>Actinomycetaceae</taxon>
        <taxon>Arcanobacterium</taxon>
    </lineage>
</organism>
<dbReference type="PROSITE" id="PS51257">
    <property type="entry name" value="PROKAR_LIPOPROTEIN"/>
    <property type="match status" value="1"/>
</dbReference>
<feature type="region of interest" description="Disordered" evidence="1">
    <location>
        <begin position="20"/>
        <end position="49"/>
    </location>
</feature>
<accession>A0A1H2LPM7</accession>
<dbReference type="AlphaFoldDB" id="A0A1H2LPM7"/>
<dbReference type="RefSeq" id="WP_091282307.1">
    <property type="nucleotide sequence ID" value="NZ_LT629804.1"/>
</dbReference>